<dbReference type="EMBL" id="RQTK01000060">
    <property type="protein sequence ID" value="RUS89270.1"/>
    <property type="molecule type" value="Genomic_DNA"/>
</dbReference>
<evidence type="ECO:0000313" key="2">
    <source>
        <dbReference type="EMBL" id="RUS89270.1"/>
    </source>
</evidence>
<keyword evidence="3" id="KW-1185">Reference proteome</keyword>
<feature type="region of interest" description="Disordered" evidence="1">
    <location>
        <begin position="368"/>
        <end position="400"/>
    </location>
</feature>
<feature type="compositionally biased region" description="Polar residues" evidence="1">
    <location>
        <begin position="369"/>
        <end position="383"/>
    </location>
</feature>
<sequence length="469" mass="52043">MAFEGNGLSENVFIQSPRVSFGEPSVTSAQSSLLTFADMVLSFDRKTALQNIQPDLESNLSVDLGLDLDLELKRDGSKPRVFDHTYASCRSFRTTRSQTAKAAQLSPPKFKAFEHDTSDTDSDLEMDLDSNSQFSDKKNILELDEVGIKSSEIHCLAQTPLSKSVDPFSAHNYCVRSKRCSSEENISSDIRHSSHENENCMDWPQRQLKLEKQSRKSCSSEDIDKKARIKSSKSSENVQKGSVSQTLHRFVNNTLEFPCWPRKADHTYATATWDGTAASHNLLEGDQHSQSRAFVTKTVDDPMDACDASNLPHTAQWHVTPTQSHSQFTNNINLQQKEDHTYVKHACKSCTGSSFTSPSANVKLDASEKSPTVCTKGPSSSTADSHKPWPPRFSSATFPRLKSREDHTYFHSGFSGSVSSAGGREWASTQTVANVELSQAMQIEETYRSLHSFSQSASAKKDHNYSTSA</sequence>
<evidence type="ECO:0000313" key="3">
    <source>
        <dbReference type="Proteomes" id="UP000271974"/>
    </source>
</evidence>
<gene>
    <name evidence="2" type="ORF">EGW08_002944</name>
</gene>
<organism evidence="2 3">
    <name type="scientific">Elysia chlorotica</name>
    <name type="common">Eastern emerald elysia</name>
    <name type="synonym">Sea slug</name>
    <dbReference type="NCBI Taxonomy" id="188477"/>
    <lineage>
        <taxon>Eukaryota</taxon>
        <taxon>Metazoa</taxon>
        <taxon>Spiralia</taxon>
        <taxon>Lophotrochozoa</taxon>
        <taxon>Mollusca</taxon>
        <taxon>Gastropoda</taxon>
        <taxon>Heterobranchia</taxon>
        <taxon>Euthyneura</taxon>
        <taxon>Panpulmonata</taxon>
        <taxon>Sacoglossa</taxon>
        <taxon>Placobranchoidea</taxon>
        <taxon>Plakobranchidae</taxon>
        <taxon>Elysia</taxon>
    </lineage>
</organism>
<name>A0A433U643_ELYCH</name>
<dbReference type="OrthoDB" id="6148705at2759"/>
<feature type="region of interest" description="Disordered" evidence="1">
    <location>
        <begin position="211"/>
        <end position="244"/>
    </location>
</feature>
<evidence type="ECO:0000256" key="1">
    <source>
        <dbReference type="SAM" id="MobiDB-lite"/>
    </source>
</evidence>
<protein>
    <submittedName>
        <fullName evidence="2">Uncharacterized protein</fullName>
    </submittedName>
</protein>
<feature type="compositionally biased region" description="Basic and acidic residues" evidence="1">
    <location>
        <begin position="211"/>
        <end position="226"/>
    </location>
</feature>
<comment type="caution">
    <text evidence="2">The sequence shown here is derived from an EMBL/GenBank/DDBJ whole genome shotgun (WGS) entry which is preliminary data.</text>
</comment>
<dbReference type="AlphaFoldDB" id="A0A433U643"/>
<dbReference type="Proteomes" id="UP000271974">
    <property type="component" value="Unassembled WGS sequence"/>
</dbReference>
<accession>A0A433U643</accession>
<reference evidence="2 3" key="1">
    <citation type="submission" date="2019-01" db="EMBL/GenBank/DDBJ databases">
        <title>A draft genome assembly of the solar-powered sea slug Elysia chlorotica.</title>
        <authorList>
            <person name="Cai H."/>
            <person name="Li Q."/>
            <person name="Fang X."/>
            <person name="Li J."/>
            <person name="Curtis N.E."/>
            <person name="Altenburger A."/>
            <person name="Shibata T."/>
            <person name="Feng M."/>
            <person name="Maeda T."/>
            <person name="Schwartz J.A."/>
            <person name="Shigenobu S."/>
            <person name="Lundholm N."/>
            <person name="Nishiyama T."/>
            <person name="Yang H."/>
            <person name="Hasebe M."/>
            <person name="Li S."/>
            <person name="Pierce S.K."/>
            <person name="Wang J."/>
        </authorList>
    </citation>
    <scope>NUCLEOTIDE SEQUENCE [LARGE SCALE GENOMIC DNA]</scope>
    <source>
        <strain evidence="2">EC2010</strain>
        <tissue evidence="2">Whole organism of an adult</tissue>
    </source>
</reference>
<feature type="compositionally biased region" description="Polar residues" evidence="1">
    <location>
        <begin position="232"/>
        <end position="244"/>
    </location>
</feature>
<proteinExistence type="predicted"/>